<gene>
    <name evidence="2" type="ORF">TGAM01_v210488</name>
</gene>
<dbReference type="Proteomes" id="UP000054821">
    <property type="component" value="Unassembled WGS sequence"/>
</dbReference>
<feature type="compositionally biased region" description="Basic and acidic residues" evidence="1">
    <location>
        <begin position="15"/>
        <end position="24"/>
    </location>
</feature>
<evidence type="ECO:0000256" key="1">
    <source>
        <dbReference type="SAM" id="MobiDB-lite"/>
    </source>
</evidence>
<dbReference type="GeneID" id="29989661"/>
<evidence type="ECO:0000313" key="3">
    <source>
        <dbReference type="Proteomes" id="UP000054821"/>
    </source>
</evidence>
<dbReference type="AlphaFoldDB" id="A0A2P4Z8K5"/>
<comment type="caution">
    <text evidence="2">The sequence shown here is derived from an EMBL/GenBank/DDBJ whole genome shotgun (WGS) entry which is preliminary data.</text>
</comment>
<protein>
    <submittedName>
        <fullName evidence="2">Uncharacterized protein</fullName>
    </submittedName>
</protein>
<name>A0A2P4Z8K5_9HYPO</name>
<proteinExistence type="predicted"/>
<dbReference type="EMBL" id="JPDN02000064">
    <property type="protein sequence ID" value="PON20614.1"/>
    <property type="molecule type" value="Genomic_DNA"/>
</dbReference>
<feature type="region of interest" description="Disordered" evidence="1">
    <location>
        <begin position="182"/>
        <end position="265"/>
    </location>
</feature>
<evidence type="ECO:0000313" key="2">
    <source>
        <dbReference type="EMBL" id="PON20614.1"/>
    </source>
</evidence>
<dbReference type="STRING" id="398673.A0A2P4Z8K5"/>
<feature type="region of interest" description="Disordered" evidence="1">
    <location>
        <begin position="1"/>
        <end position="24"/>
    </location>
</feature>
<feature type="compositionally biased region" description="Acidic residues" evidence="1">
    <location>
        <begin position="234"/>
        <end position="254"/>
    </location>
</feature>
<reference evidence="2 3" key="1">
    <citation type="journal article" date="2016" name="Genome Announc.">
        <title>Draft Whole-Genome Sequence of Trichoderma gamsii T6085, a Promising Biocontrol Agent of Fusarium Head Blight on Wheat.</title>
        <authorList>
            <person name="Baroncelli R."/>
            <person name="Zapparata A."/>
            <person name="Piaggeschi G."/>
            <person name="Sarrocco S."/>
            <person name="Vannacci G."/>
        </authorList>
    </citation>
    <scope>NUCLEOTIDE SEQUENCE [LARGE SCALE GENOMIC DNA]</scope>
    <source>
        <strain evidence="2 3">T6085</strain>
    </source>
</reference>
<accession>A0A2P4Z8K5</accession>
<dbReference type="RefSeq" id="XP_018657181.1">
    <property type="nucleotide sequence ID" value="XM_018809578.1"/>
</dbReference>
<sequence>MPQGPKNVGRPRKYASKEEKAKQDVIARRIARRARRQPQSAYMSAQGDIRFRIYTAPQTDAMLTPSTQQTSIHSLDRLNDLANSTNPADPILTASCEPVEPHRNEAIPCNNELLRNTSRPATRFNTGYPQLEANETLQPGIPPSIEALRCNNPASAICDANDYNENNEIFLTSDYQSVYAHQAPAEPPSTLEDGPGTNGHGTPENLEERERGEDIIINQEEEHGTTYTNVEILPNEDSESEMGTEIDSLDEQDESGSTHELNDMSGSNLSLAKQYLERAWSCLCNCGQQESIGPDRDTLLGLSQMASYWRNLGLPDAIGPASNTTEAGEDEIRPLDWRSILSGGETQPHLCFEKSHYNIPSIQRSWDVDSVISFALCLSINRGLYVSYLAPMSRNMQRSVHVFHQGKPLHAIPHLRLGSGHQNPRFSVYVFFPGISHVRRTTSYLTNDERRMWIDRLLLPAIRHICPHDVIQHHPRSFDDI</sequence>
<keyword evidence="3" id="KW-1185">Reference proteome</keyword>
<feature type="compositionally biased region" description="Basic and acidic residues" evidence="1">
    <location>
        <begin position="206"/>
        <end position="224"/>
    </location>
</feature>
<organism evidence="2 3">
    <name type="scientific">Trichoderma gamsii</name>
    <dbReference type="NCBI Taxonomy" id="398673"/>
    <lineage>
        <taxon>Eukaryota</taxon>
        <taxon>Fungi</taxon>
        <taxon>Dikarya</taxon>
        <taxon>Ascomycota</taxon>
        <taxon>Pezizomycotina</taxon>
        <taxon>Sordariomycetes</taxon>
        <taxon>Hypocreomycetidae</taxon>
        <taxon>Hypocreales</taxon>
        <taxon>Hypocreaceae</taxon>
        <taxon>Trichoderma</taxon>
    </lineage>
</organism>